<evidence type="ECO:0000256" key="1">
    <source>
        <dbReference type="SAM" id="MobiDB-lite"/>
    </source>
</evidence>
<name>A0A6P6MM76_CARAU</name>
<feature type="compositionally biased region" description="Low complexity" evidence="1">
    <location>
        <begin position="66"/>
        <end position="79"/>
    </location>
</feature>
<sequence>MNMEDVDCAGSSLSQNHNSATSQSRSLFHGRQSSSQSRHHGLTGSIAVAQCNLRANGPLSPADRVPSWTASTAPTASCPSTPPPLPPSFPRCLVYPQQGLWLWLWLQPGVFLQLHTESAVGKRSCSSGLVISGLSAAERGNTRDTQSSSSDNIVLGPSCHSSHAMQKWTSEAYESIDAPPLPQNPRVHSSDKCQDDMRPQQPSMVQLLSPQVMYITDVFLKN</sequence>
<feature type="compositionally biased region" description="Polar residues" evidence="1">
    <location>
        <begin position="11"/>
        <end position="26"/>
    </location>
</feature>
<dbReference type="Proteomes" id="UP000515129">
    <property type="component" value="Unplaced"/>
</dbReference>
<feature type="region of interest" description="Disordered" evidence="1">
    <location>
        <begin position="176"/>
        <end position="198"/>
    </location>
</feature>
<dbReference type="GeneID" id="113069064"/>
<evidence type="ECO:0000313" key="3">
    <source>
        <dbReference type="RefSeq" id="XP_026097824.1"/>
    </source>
</evidence>
<feature type="region of interest" description="Disordered" evidence="1">
    <location>
        <begin position="1"/>
        <end position="39"/>
    </location>
</feature>
<feature type="compositionally biased region" description="Basic and acidic residues" evidence="1">
    <location>
        <begin position="188"/>
        <end position="198"/>
    </location>
</feature>
<dbReference type="RefSeq" id="XP_026097825.1">
    <property type="nucleotide sequence ID" value="XM_026242040.1"/>
</dbReference>
<dbReference type="OrthoDB" id="10037631at2759"/>
<reference evidence="3 4" key="1">
    <citation type="submission" date="2025-04" db="UniProtKB">
        <authorList>
            <consortium name="RefSeq"/>
        </authorList>
    </citation>
    <scope>IDENTIFICATION</scope>
    <source>
        <strain evidence="3 4">Wakin</strain>
        <tissue evidence="3 4">Muscle</tissue>
    </source>
</reference>
<evidence type="ECO:0000313" key="4">
    <source>
        <dbReference type="RefSeq" id="XP_026097825.1"/>
    </source>
</evidence>
<organism evidence="2 4">
    <name type="scientific">Carassius auratus</name>
    <name type="common">Goldfish</name>
    <dbReference type="NCBI Taxonomy" id="7957"/>
    <lineage>
        <taxon>Eukaryota</taxon>
        <taxon>Metazoa</taxon>
        <taxon>Chordata</taxon>
        <taxon>Craniata</taxon>
        <taxon>Vertebrata</taxon>
        <taxon>Euteleostomi</taxon>
        <taxon>Actinopterygii</taxon>
        <taxon>Neopterygii</taxon>
        <taxon>Teleostei</taxon>
        <taxon>Ostariophysi</taxon>
        <taxon>Cypriniformes</taxon>
        <taxon>Cyprinidae</taxon>
        <taxon>Cyprininae</taxon>
        <taxon>Carassius</taxon>
    </lineage>
</organism>
<gene>
    <name evidence="3 4" type="primary">LOC113069064</name>
</gene>
<dbReference type="AlphaFoldDB" id="A0A6P6MM76"/>
<dbReference type="RefSeq" id="XP_026097824.1">
    <property type="nucleotide sequence ID" value="XM_026242039.1"/>
</dbReference>
<protein>
    <submittedName>
        <fullName evidence="3 4">Pecanex-like protein 2</fullName>
    </submittedName>
</protein>
<feature type="region of interest" description="Disordered" evidence="1">
    <location>
        <begin position="60"/>
        <end position="82"/>
    </location>
</feature>
<dbReference type="KEGG" id="caua:113069064"/>
<proteinExistence type="predicted"/>
<evidence type="ECO:0000313" key="2">
    <source>
        <dbReference type="Proteomes" id="UP000515129"/>
    </source>
</evidence>
<keyword evidence="2" id="KW-1185">Reference proteome</keyword>
<accession>A0A6P6MM76</accession>